<dbReference type="PANTHER" id="PTHR16026:SF0">
    <property type="entry name" value="CARTILAGE ACIDIC PROTEIN 1"/>
    <property type="match status" value="1"/>
</dbReference>
<evidence type="ECO:0000313" key="6">
    <source>
        <dbReference type="Proteomes" id="UP000290218"/>
    </source>
</evidence>
<evidence type="ECO:0000256" key="3">
    <source>
        <dbReference type="ARBA" id="ARBA00023180"/>
    </source>
</evidence>
<evidence type="ECO:0000256" key="2">
    <source>
        <dbReference type="ARBA" id="ARBA00022737"/>
    </source>
</evidence>
<dbReference type="EMBL" id="SDHX01000002">
    <property type="protein sequence ID" value="RXK53899.1"/>
    <property type="molecule type" value="Genomic_DNA"/>
</dbReference>
<feature type="domain" description="ASPIC/UnbV" evidence="4">
    <location>
        <begin position="1096"/>
        <end position="1152"/>
    </location>
</feature>
<keyword evidence="6" id="KW-1185">Reference proteome</keyword>
<dbReference type="InterPro" id="IPR013519">
    <property type="entry name" value="Int_alpha_beta-p"/>
</dbReference>
<keyword evidence="1" id="KW-0732">Signal</keyword>
<keyword evidence="3" id="KW-0325">Glycoprotein</keyword>
<dbReference type="Pfam" id="PF13517">
    <property type="entry name" value="FG-GAP_3"/>
    <property type="match status" value="4"/>
</dbReference>
<evidence type="ECO:0000256" key="1">
    <source>
        <dbReference type="ARBA" id="ARBA00022729"/>
    </source>
</evidence>
<comment type="caution">
    <text evidence="5">The sequence shown here is derived from an EMBL/GenBank/DDBJ whole genome shotgun (WGS) entry which is preliminary data.</text>
</comment>
<dbReference type="PROSITE" id="PS51470">
    <property type="entry name" value="FG_GAP"/>
    <property type="match status" value="1"/>
</dbReference>
<dbReference type="InterPro" id="IPR027039">
    <property type="entry name" value="Crtac1"/>
</dbReference>
<feature type="domain" description="ASPIC/UnbV" evidence="4">
    <location>
        <begin position="530"/>
        <end position="597"/>
    </location>
</feature>
<gene>
    <name evidence="5" type="ORF">ESB00_17745</name>
</gene>
<reference evidence="5 6" key="1">
    <citation type="submission" date="2019-01" db="EMBL/GenBank/DDBJ databases">
        <title>Lacunisphaera sp. strain TWA-58.</title>
        <authorList>
            <person name="Chen W.-M."/>
        </authorList>
    </citation>
    <scope>NUCLEOTIDE SEQUENCE [LARGE SCALE GENOMIC DNA]</scope>
    <source>
        <strain evidence="5 6">TWA-58</strain>
    </source>
</reference>
<dbReference type="OrthoDB" id="1488578at2"/>
<dbReference type="InterPro" id="IPR028994">
    <property type="entry name" value="Integrin_alpha_N"/>
</dbReference>
<protein>
    <submittedName>
        <fullName evidence="5">RNA-binding protein</fullName>
    </submittedName>
</protein>
<dbReference type="Gene3D" id="2.130.10.130">
    <property type="entry name" value="Integrin alpha, N-terminal"/>
    <property type="match status" value="4"/>
</dbReference>
<evidence type="ECO:0000259" key="4">
    <source>
        <dbReference type="Pfam" id="PF07593"/>
    </source>
</evidence>
<proteinExistence type="predicted"/>
<evidence type="ECO:0000313" key="5">
    <source>
        <dbReference type="EMBL" id="RXK53899.1"/>
    </source>
</evidence>
<sequence>MRALPPPFSNLRCPPVAGLLRTVPPWVALALLVVTAPAAEGLVAEPLAPRSPVRGPTLFATLAPGDTGIVAENRYADPRMWTDRYSEIIYGPMGTGVAIGDYDGDGRPDVFIVSKTEQSRLFRNHGNWKFEDVTAKSGIVEPGKPAGWTQGAAFADVDNDGRLDLYLCRFGVPNQLFMNRGDGTFREEAAARGLAVTDASGMGAFCDYDRDGDLDVYLQTNLFDTVKAPQGQKDYLFRNRGDGTYEEVTTAAGIAPIETAGHSATWWDYDGDGWPDLYVANDYAVPDFLYRNNRDGTFTNVINEAIAQTPHSSMGSDLGDADNDGRVDLFVADMAATTREKDQRGMAKIRAMLDSAVHPTGEAFQFMRNALHLGTGTARLREGAQLAGIAATDWTWSVRFDDFDNDGRIDLHVTNGMIREYHNADQHQVLMALENPADSRRAMQAAPVFAERNLAFRNEGALRFREVGTEWGLGQLGVSLGAATGDLDGDGDLDLIYANYQSGPTVLRNDSDTGHRLVIALRGTTSNRFGVGATVRIKTATGEQVRTLVLARGYLSTSEPVLHFGLGSAERVQELTVEWPSGHRQSFGNLAADQKLTLIEPAGPARPTASVPPAALFQADSLGLVSREQPEADANAQPFQPFTFDRRGPALAVLPVGKGEQLLLGGTTRDPLRGFSADNLDDGPLLVFEANGDGVPDLLQTKAGTSRPFGPDYQPKLHLGTPTGFTPAALPAIPQSTGAATAADLDRDGDLDAFLGARVLPGRYPLTPRSVLLRNDGGTFTELPLPENGELGLVTSAVFSDLDQDGWPDLILATEWGTVRYLHNDAGKAFTDRSVAQGFTQSGFWSSLVAADFNGDGRPDFAVGNLGLNTPYHSGPAILFHGRFGDGGPPSVIEATQEDGKLFPRRSRNELGGRIAGLLRRYPRHNEFAKIALPEIVGAERLARARRFDATELRSGVYLSQPTGPHRFVPLPWEVQLAPVQGMVALDLTGDGFADLALGQNSHSPTPSLGRFTGGLGVILVNDGRGDFRALDPQQSGFIVPGDVRALVVADLDGDARPELVASRSEQPVLAFLRSGFTGHQPLRVVLQGPSGNPTAIGARVTLTLADGSVRTAEVAAASGYYSQSSPAAFFWLPVAPRSLAVTWPDGRVSTHAIESNGSAHLVIAAPR</sequence>
<organism evidence="5 6">
    <name type="scientific">Oleiharenicola lentus</name>
    <dbReference type="NCBI Taxonomy" id="2508720"/>
    <lineage>
        <taxon>Bacteria</taxon>
        <taxon>Pseudomonadati</taxon>
        <taxon>Verrucomicrobiota</taxon>
        <taxon>Opitutia</taxon>
        <taxon>Opitutales</taxon>
        <taxon>Opitutaceae</taxon>
        <taxon>Oleiharenicola</taxon>
    </lineage>
</organism>
<dbReference type="InterPro" id="IPR011519">
    <property type="entry name" value="UnbV_ASPIC"/>
</dbReference>
<dbReference type="SUPFAM" id="SSF69318">
    <property type="entry name" value="Integrin alpha N-terminal domain"/>
    <property type="match status" value="2"/>
</dbReference>
<dbReference type="Pfam" id="PF07593">
    <property type="entry name" value="UnbV_ASPIC"/>
    <property type="match status" value="2"/>
</dbReference>
<dbReference type="InterPro" id="IPR013517">
    <property type="entry name" value="FG-GAP"/>
</dbReference>
<dbReference type="PANTHER" id="PTHR16026">
    <property type="entry name" value="CARTILAGE ACIDIC PROTEIN 1"/>
    <property type="match status" value="1"/>
</dbReference>
<keyword evidence="2" id="KW-0677">Repeat</keyword>
<dbReference type="AlphaFoldDB" id="A0A4Q1C6D5"/>
<accession>A0A4Q1C6D5</accession>
<name>A0A4Q1C6D5_9BACT</name>
<dbReference type="Proteomes" id="UP000290218">
    <property type="component" value="Unassembled WGS sequence"/>
</dbReference>